<dbReference type="PANTHER" id="PTHR22909:SF24">
    <property type="entry name" value="GOLGI INTEGRAL MEMBRANE PROTEIN 4-RELATED"/>
    <property type="match status" value="1"/>
</dbReference>
<keyword evidence="3" id="KW-0812">Transmembrane</keyword>
<feature type="non-terminal residue" evidence="4">
    <location>
        <position position="611"/>
    </location>
</feature>
<dbReference type="VEuPathDB" id="VectorBase:ISCI003472"/>
<dbReference type="OrthoDB" id="6288648at2759"/>
<accession>A0A4D5RKP7</accession>
<proteinExistence type="predicted"/>
<dbReference type="InterPro" id="IPR042336">
    <property type="entry name" value="GOLIM4"/>
</dbReference>
<feature type="compositionally biased region" description="Basic and acidic residues" evidence="2">
    <location>
        <begin position="274"/>
        <end position="283"/>
    </location>
</feature>
<accession>A0A6P7UP79</accession>
<feature type="compositionally biased region" description="Acidic residues" evidence="2">
    <location>
        <begin position="557"/>
        <end position="566"/>
    </location>
</feature>
<organism evidence="4">
    <name type="scientific">Ixodes scapularis</name>
    <name type="common">Black-legged tick</name>
    <name type="synonym">Deer tick</name>
    <dbReference type="NCBI Taxonomy" id="6945"/>
    <lineage>
        <taxon>Eukaryota</taxon>
        <taxon>Metazoa</taxon>
        <taxon>Ecdysozoa</taxon>
        <taxon>Arthropoda</taxon>
        <taxon>Chelicerata</taxon>
        <taxon>Arachnida</taxon>
        <taxon>Acari</taxon>
        <taxon>Parasitiformes</taxon>
        <taxon>Ixodida</taxon>
        <taxon>Ixodoidea</taxon>
        <taxon>Ixodidae</taxon>
        <taxon>Ixodinae</taxon>
        <taxon>Ixodes</taxon>
    </lineage>
</organism>
<dbReference type="EMBL" id="GHJT01003473">
    <property type="protein sequence ID" value="MOY37444.1"/>
    <property type="molecule type" value="Transcribed_RNA"/>
</dbReference>
<feature type="region of interest" description="Disordered" evidence="2">
    <location>
        <begin position="255"/>
        <end position="287"/>
    </location>
</feature>
<feature type="transmembrane region" description="Helical" evidence="3">
    <location>
        <begin position="12"/>
        <end position="31"/>
    </location>
</feature>
<reference evidence="4" key="1">
    <citation type="submission" date="2019-04" db="EMBL/GenBank/DDBJ databases">
        <title>An insight into the mialome of Ixodes scapularis.</title>
        <authorList>
            <person name="Ribeiro J.M."/>
            <person name="Mather T.N."/>
            <person name="Karim S."/>
        </authorList>
    </citation>
    <scope>NUCLEOTIDE SEQUENCE</scope>
</reference>
<dbReference type="VEuPathDB" id="VectorBase:ISCP_001670"/>
<keyword evidence="1" id="KW-0175">Coiled coil</keyword>
<feature type="region of interest" description="Disordered" evidence="2">
    <location>
        <begin position="407"/>
        <end position="611"/>
    </location>
</feature>
<feature type="compositionally biased region" description="Low complexity" evidence="2">
    <location>
        <begin position="442"/>
        <end position="456"/>
    </location>
</feature>
<evidence type="ECO:0000313" key="4">
    <source>
        <dbReference type="EMBL" id="MOY37444.1"/>
    </source>
</evidence>
<sequence>MNTAVIMRNSKARTFLYVLLACAMMFTVFLLSSTHTKLKETQESHEKCQQQRDSLSAQLQVVYEHKSRLEKTLQTETLERKKADEALQLSRDEWERDKKGVQSKADQLERKLEEMDKSHQEEFGNLKSSYNSLQQEKEKLEADLARHVVLLQQERDAHVSLNREIAELRDLKLKGDVALDTEVKKMRSQLETCHSEQNLLQAAIQQLKSVQRPGIAPQIPDTEKLQDHAASNVQRAQVVGSAEVGAVLPKSEAKEAGGAQKYGEQNQQFGAESPPRKQKDAKAGDGVNGGILGALPVAKRLEVNEQVAAPAVAKPSSTTTTTSTMRPAQALGDGAVIPQGAAPPLRDNLHVQFKSPQNPIQLEVAKQPAEMPVEQPGQQIAQPAVPQLPKPALPSVEAALQKSVAPKAPKALGVGQADKDLSDQEQPPLQAPENENGDGDEAIAAPKKQEAAAGHADGNKEMQVRPPVAKPAHGEAGDHQVAAGGDSVPVLGAAPDVEVPPKPVNGEAAQAKKGNAPARGHEENLLWGGHRNGAAWQGGRQAEEDNQEYVNPAKDDDAAEDQEDDGPFGAAGDAAQGKHFPDAADFDDQAAEGDVQQPNHGREEGMMVNPK</sequence>
<feature type="region of interest" description="Disordered" evidence="2">
    <location>
        <begin position="365"/>
        <end position="392"/>
    </location>
</feature>
<feature type="region of interest" description="Disordered" evidence="2">
    <location>
        <begin position="312"/>
        <end position="343"/>
    </location>
</feature>
<evidence type="ECO:0000256" key="1">
    <source>
        <dbReference type="SAM" id="Coils"/>
    </source>
</evidence>
<protein>
    <submittedName>
        <fullName evidence="4">Putative golgi integral membrane protein 4</fullName>
    </submittedName>
</protein>
<name>A0A4D5RKP7_IXOSC</name>
<dbReference type="GO" id="GO:0000139">
    <property type="term" value="C:Golgi membrane"/>
    <property type="evidence" value="ECO:0007669"/>
    <property type="project" value="InterPro"/>
</dbReference>
<evidence type="ECO:0000256" key="2">
    <source>
        <dbReference type="SAM" id="MobiDB-lite"/>
    </source>
</evidence>
<dbReference type="VEuPathDB" id="VectorBase:ISCW003472"/>
<feature type="coiled-coil region" evidence="1">
    <location>
        <begin position="38"/>
        <end position="171"/>
    </location>
</feature>
<feature type="compositionally biased region" description="Low complexity" evidence="2">
    <location>
        <begin position="567"/>
        <end position="577"/>
    </location>
</feature>
<dbReference type="PANTHER" id="PTHR22909">
    <property type="entry name" value="GOLGI INTEGRAL MEMBRANE PROTEIN 4"/>
    <property type="match status" value="1"/>
</dbReference>
<keyword evidence="3" id="KW-0472">Membrane</keyword>
<dbReference type="VEuPathDB" id="VectorBase:ISCW003473"/>
<dbReference type="VEuPathDB" id="VectorBase:ISCI003473"/>
<keyword evidence="3" id="KW-1133">Transmembrane helix</keyword>
<evidence type="ECO:0000256" key="3">
    <source>
        <dbReference type="SAM" id="Phobius"/>
    </source>
</evidence>
<dbReference type="AlphaFoldDB" id="A0A4D5RKP7"/>